<evidence type="ECO:0000313" key="1">
    <source>
        <dbReference type="EMBL" id="DAD48259.1"/>
    </source>
</evidence>
<keyword evidence="2" id="KW-1185">Reference proteome</keyword>
<dbReference type="AlphaFoldDB" id="A0A822ZYR0"/>
<dbReference type="EMBL" id="DUZY01000008">
    <property type="protein sequence ID" value="DAD48259.1"/>
    <property type="molecule type" value="Genomic_DNA"/>
</dbReference>
<comment type="caution">
    <text evidence="1">The sequence shown here is derived from an EMBL/GenBank/DDBJ whole genome shotgun (WGS) entry which is preliminary data.</text>
</comment>
<reference evidence="1 2" key="1">
    <citation type="journal article" date="2020" name="Mol. Biol. Evol.">
        <title>Distinct Expression and Methylation Patterns for Genes with Different Fates following a Single Whole-Genome Duplication in Flowering Plants.</title>
        <authorList>
            <person name="Shi T."/>
            <person name="Rahmani R.S."/>
            <person name="Gugger P.F."/>
            <person name="Wang M."/>
            <person name="Li H."/>
            <person name="Zhang Y."/>
            <person name="Li Z."/>
            <person name="Wang Q."/>
            <person name="Van de Peer Y."/>
            <person name="Marchal K."/>
            <person name="Chen J."/>
        </authorList>
    </citation>
    <scope>NUCLEOTIDE SEQUENCE [LARGE SCALE GENOMIC DNA]</scope>
    <source>
        <tissue evidence="1">Leaf</tissue>
    </source>
</reference>
<organism evidence="1 2">
    <name type="scientific">Nelumbo nucifera</name>
    <name type="common">Sacred lotus</name>
    <dbReference type="NCBI Taxonomy" id="4432"/>
    <lineage>
        <taxon>Eukaryota</taxon>
        <taxon>Viridiplantae</taxon>
        <taxon>Streptophyta</taxon>
        <taxon>Embryophyta</taxon>
        <taxon>Tracheophyta</taxon>
        <taxon>Spermatophyta</taxon>
        <taxon>Magnoliopsida</taxon>
        <taxon>Proteales</taxon>
        <taxon>Nelumbonaceae</taxon>
        <taxon>Nelumbo</taxon>
    </lineage>
</organism>
<evidence type="ECO:0000313" key="2">
    <source>
        <dbReference type="Proteomes" id="UP000607653"/>
    </source>
</evidence>
<dbReference type="Proteomes" id="UP000607653">
    <property type="component" value="Unassembled WGS sequence"/>
</dbReference>
<gene>
    <name evidence="1" type="ORF">HUJ06_018196</name>
</gene>
<protein>
    <submittedName>
        <fullName evidence="1">Uncharacterized protein</fullName>
    </submittedName>
</protein>
<sequence length="109" mass="12275">MQPITRKQMMSFTPLQTSVFSPSFYYIGMKSNNRPIFESGLLRQCVEGINLSNLSLPKLSFQLEGDLVFSPLARNYFIGFSIIGNLMQQGFFSTWLCPTMSARSLGFVG</sequence>
<proteinExistence type="predicted"/>
<name>A0A822ZYR0_NELNU</name>
<accession>A0A822ZYR0</accession>